<evidence type="ECO:0000313" key="2">
    <source>
        <dbReference type="Proteomes" id="UP001550850"/>
    </source>
</evidence>
<protein>
    <submittedName>
        <fullName evidence="1">Uncharacterized protein</fullName>
    </submittedName>
</protein>
<dbReference type="EMBL" id="JBEZUR010000070">
    <property type="protein sequence ID" value="MEU3557794.1"/>
    <property type="molecule type" value="Genomic_DNA"/>
</dbReference>
<dbReference type="RefSeq" id="WP_245967839.1">
    <property type="nucleotide sequence ID" value="NZ_BEVZ01000015.1"/>
</dbReference>
<comment type="caution">
    <text evidence="1">The sequence shown here is derived from an EMBL/GenBank/DDBJ whole genome shotgun (WGS) entry which is preliminary data.</text>
</comment>
<name>A0ABV2YPY2_9ACTN</name>
<proteinExistence type="predicted"/>
<reference evidence="1 2" key="1">
    <citation type="submission" date="2024-06" db="EMBL/GenBank/DDBJ databases">
        <title>The Natural Products Discovery Center: Release of the First 8490 Sequenced Strains for Exploring Actinobacteria Biosynthetic Diversity.</title>
        <authorList>
            <person name="Kalkreuter E."/>
            <person name="Kautsar S.A."/>
            <person name="Yang D."/>
            <person name="Bader C.D."/>
            <person name="Teijaro C.N."/>
            <person name="Fluegel L."/>
            <person name="Davis C.M."/>
            <person name="Simpson J.R."/>
            <person name="Lauterbach L."/>
            <person name="Steele A.D."/>
            <person name="Gui C."/>
            <person name="Meng S."/>
            <person name="Li G."/>
            <person name="Viehrig K."/>
            <person name="Ye F."/>
            <person name="Su P."/>
            <person name="Kiefer A.F."/>
            <person name="Nichols A."/>
            <person name="Cepeda A.J."/>
            <person name="Yan W."/>
            <person name="Fan B."/>
            <person name="Jiang Y."/>
            <person name="Adhikari A."/>
            <person name="Zheng C.-J."/>
            <person name="Schuster L."/>
            <person name="Cowan T.M."/>
            <person name="Smanski M.J."/>
            <person name="Chevrette M.G."/>
            <person name="De Carvalho L.P.S."/>
            <person name="Shen B."/>
        </authorList>
    </citation>
    <scope>NUCLEOTIDE SEQUENCE [LARGE SCALE GENOMIC DNA]</scope>
    <source>
        <strain evidence="1 2">NPDC038104</strain>
    </source>
</reference>
<evidence type="ECO:0000313" key="1">
    <source>
        <dbReference type="EMBL" id="MEU3557794.1"/>
    </source>
</evidence>
<organism evidence="1 2">
    <name type="scientific">Streptomyces fragilis</name>
    <dbReference type="NCBI Taxonomy" id="67301"/>
    <lineage>
        <taxon>Bacteria</taxon>
        <taxon>Bacillati</taxon>
        <taxon>Actinomycetota</taxon>
        <taxon>Actinomycetes</taxon>
        <taxon>Kitasatosporales</taxon>
        <taxon>Streptomycetaceae</taxon>
        <taxon>Streptomyces</taxon>
    </lineage>
</organism>
<accession>A0ABV2YPY2</accession>
<dbReference type="Proteomes" id="UP001550850">
    <property type="component" value="Unassembled WGS sequence"/>
</dbReference>
<sequence length="58" mass="6112">MRSWSVVGEIDPPTTDRDWQHVVPAVVSYLDSMAGSCRVGGLSADLTIAELARGALPG</sequence>
<keyword evidence="2" id="KW-1185">Reference proteome</keyword>
<gene>
    <name evidence="1" type="ORF">AB0E65_26825</name>
</gene>